<feature type="signal peptide" evidence="3">
    <location>
        <begin position="1"/>
        <end position="24"/>
    </location>
</feature>
<dbReference type="InterPro" id="IPR051010">
    <property type="entry name" value="BCAA_transport"/>
</dbReference>
<dbReference type="AlphaFoldDB" id="A0A0D7K5Y9"/>
<dbReference type="Pfam" id="PF13458">
    <property type="entry name" value="Peripla_BP_6"/>
    <property type="match status" value="1"/>
</dbReference>
<dbReference type="PANTHER" id="PTHR30483">
    <property type="entry name" value="LEUCINE-SPECIFIC-BINDING PROTEIN"/>
    <property type="match status" value="1"/>
</dbReference>
<accession>A0A0D7K5Y9</accession>
<feature type="chain" id="PRO_5002320631" evidence="3">
    <location>
        <begin position="25"/>
        <end position="405"/>
    </location>
</feature>
<gene>
    <name evidence="5" type="ORF">RP29_16610</name>
</gene>
<evidence type="ECO:0000256" key="3">
    <source>
        <dbReference type="SAM" id="SignalP"/>
    </source>
</evidence>
<evidence type="ECO:0000256" key="1">
    <source>
        <dbReference type="ARBA" id="ARBA00010062"/>
    </source>
</evidence>
<proteinExistence type="inferred from homology"/>
<feature type="domain" description="Leucine-binding protein" evidence="4">
    <location>
        <begin position="31"/>
        <end position="368"/>
    </location>
</feature>
<dbReference type="EMBL" id="JXYQ01000062">
    <property type="protein sequence ID" value="KJA09429.1"/>
    <property type="molecule type" value="Genomic_DNA"/>
</dbReference>
<protein>
    <submittedName>
        <fullName evidence="5">ABC transporter permease</fullName>
    </submittedName>
</protein>
<dbReference type="CDD" id="cd06327">
    <property type="entry name" value="PBP1_SBP-like"/>
    <property type="match status" value="1"/>
</dbReference>
<keyword evidence="6" id="KW-1185">Reference proteome</keyword>
<dbReference type="PATRIC" id="fig|80878.5.peg.3241"/>
<dbReference type="InterPro" id="IPR028081">
    <property type="entry name" value="Leu-bd"/>
</dbReference>
<evidence type="ECO:0000313" key="5">
    <source>
        <dbReference type="EMBL" id="KJA09429.1"/>
    </source>
</evidence>
<reference evidence="5 6" key="1">
    <citation type="submission" date="2014-12" db="EMBL/GenBank/DDBJ databases">
        <title>Isolation of bacteria from lake water.</title>
        <authorList>
            <person name="Sheng K.-Y."/>
            <person name="Chin P.-S."/>
            <person name="Chan K.-G."/>
            <person name="Tan G.S."/>
        </authorList>
    </citation>
    <scope>NUCLEOTIDE SEQUENCE [LARGE SCALE GENOMIC DNA]</scope>
    <source>
        <strain evidence="5 6">KY4</strain>
    </source>
</reference>
<dbReference type="InterPro" id="IPR028082">
    <property type="entry name" value="Peripla_BP_I"/>
</dbReference>
<dbReference type="PANTHER" id="PTHR30483:SF6">
    <property type="entry name" value="PERIPLASMIC BINDING PROTEIN OF ABC TRANSPORTER FOR NATURAL AMINO ACIDS"/>
    <property type="match status" value="1"/>
</dbReference>
<comment type="similarity">
    <text evidence="1">Belongs to the leucine-binding protein family.</text>
</comment>
<evidence type="ECO:0000313" key="6">
    <source>
        <dbReference type="Proteomes" id="UP000032566"/>
    </source>
</evidence>
<evidence type="ECO:0000259" key="4">
    <source>
        <dbReference type="Pfam" id="PF13458"/>
    </source>
</evidence>
<comment type="caution">
    <text evidence="5">The sequence shown here is derived from an EMBL/GenBank/DDBJ whole genome shotgun (WGS) entry which is preliminary data.</text>
</comment>
<name>A0A0D7K5Y9_9BURK</name>
<organism evidence="5 6">
    <name type="scientific">Acidovorax temperans</name>
    <dbReference type="NCBI Taxonomy" id="80878"/>
    <lineage>
        <taxon>Bacteria</taxon>
        <taxon>Pseudomonadati</taxon>
        <taxon>Pseudomonadota</taxon>
        <taxon>Betaproteobacteria</taxon>
        <taxon>Burkholderiales</taxon>
        <taxon>Comamonadaceae</taxon>
        <taxon>Acidovorax</taxon>
    </lineage>
</organism>
<dbReference type="SUPFAM" id="SSF53822">
    <property type="entry name" value="Periplasmic binding protein-like I"/>
    <property type="match status" value="1"/>
</dbReference>
<dbReference type="Proteomes" id="UP000032566">
    <property type="component" value="Unassembled WGS sequence"/>
</dbReference>
<evidence type="ECO:0000256" key="2">
    <source>
        <dbReference type="ARBA" id="ARBA00022729"/>
    </source>
</evidence>
<dbReference type="STRING" id="80878.RP29_16610"/>
<dbReference type="Gene3D" id="3.40.50.2300">
    <property type="match status" value="2"/>
</dbReference>
<keyword evidence="2 3" id="KW-0732">Signal</keyword>
<sequence>MTKSFRLAAVPLALGLALAAGAHAQISDGVVKIGILTDMSGPYSSFGGKGSVVATNLAIEDCLKAECSGMKIEVLSADHQNKADIASSKAREWLDRDRVDAFADLTNSAAALSVQKLLKEKSAIGLFTGPATTRLTNEDCGPTSFHWMFDTYSASAGAAAALTKAGGKSWYFLTVDYAFGHSLEKDATEMVKANGGNVVGSVRHPLNASDFSSFIMQAQASKAQVIGMANATQDAVNTIKASREFGIVDKGQKLAALMLQVTDVHAMGLQVAQGLVSSEGFYWDLDDQTRAFSARFEKVHKVKPNQVHAGVYSSVLHYLKSVAAAKSDAAPAVAAKMRELPIKDDVMRNASIRPDGRVVHDMLLVEVKKPAQSKAVWDYYNILGTIPANTAFMPLAQSQCSLVKK</sequence>